<keyword evidence="3" id="KW-1185">Reference proteome</keyword>
<protein>
    <submittedName>
        <fullName evidence="2">Uncharacterized protein</fullName>
    </submittedName>
</protein>
<evidence type="ECO:0000256" key="1">
    <source>
        <dbReference type="SAM" id="MobiDB-lite"/>
    </source>
</evidence>
<proteinExistence type="predicted"/>
<reference evidence="2" key="1">
    <citation type="submission" date="2023-03" db="EMBL/GenBank/DDBJ databases">
        <title>Massive genome expansion in bonnet fungi (Mycena s.s.) driven by repeated elements and novel gene families across ecological guilds.</title>
        <authorList>
            <consortium name="Lawrence Berkeley National Laboratory"/>
            <person name="Harder C.B."/>
            <person name="Miyauchi S."/>
            <person name="Viragh M."/>
            <person name="Kuo A."/>
            <person name="Thoen E."/>
            <person name="Andreopoulos B."/>
            <person name="Lu D."/>
            <person name="Skrede I."/>
            <person name="Drula E."/>
            <person name="Henrissat B."/>
            <person name="Morin E."/>
            <person name="Kohler A."/>
            <person name="Barry K."/>
            <person name="LaButti K."/>
            <person name="Morin E."/>
            <person name="Salamov A."/>
            <person name="Lipzen A."/>
            <person name="Mereny Z."/>
            <person name="Hegedus B."/>
            <person name="Baldrian P."/>
            <person name="Stursova M."/>
            <person name="Weitz H."/>
            <person name="Taylor A."/>
            <person name="Grigoriev I.V."/>
            <person name="Nagy L.G."/>
            <person name="Martin F."/>
            <person name="Kauserud H."/>
        </authorList>
    </citation>
    <scope>NUCLEOTIDE SEQUENCE</scope>
    <source>
        <strain evidence="2">9284</strain>
    </source>
</reference>
<comment type="caution">
    <text evidence="2">The sequence shown here is derived from an EMBL/GenBank/DDBJ whole genome shotgun (WGS) entry which is preliminary data.</text>
</comment>
<dbReference type="Proteomes" id="UP001221142">
    <property type="component" value="Unassembled WGS sequence"/>
</dbReference>
<dbReference type="EMBL" id="JARKIF010000007">
    <property type="protein sequence ID" value="KAJ7635332.1"/>
    <property type="molecule type" value="Genomic_DNA"/>
</dbReference>
<dbReference type="AlphaFoldDB" id="A0AAD7FST6"/>
<evidence type="ECO:0000313" key="3">
    <source>
        <dbReference type="Proteomes" id="UP001221142"/>
    </source>
</evidence>
<feature type="region of interest" description="Disordered" evidence="1">
    <location>
        <begin position="60"/>
        <end position="113"/>
    </location>
</feature>
<accession>A0AAD7FST6</accession>
<evidence type="ECO:0000313" key="2">
    <source>
        <dbReference type="EMBL" id="KAJ7635332.1"/>
    </source>
</evidence>
<sequence length="113" mass="11645">MSLSRGRVSLVGSGYNELNTGLPLAEVRLHTYDGNETRQDSADICDQSVIACIKHQYRQPGPGLAGSTGPEIVEARALGPPKPDTGPGSASLSPGPAWSGLAAQAEPFTSLAT</sequence>
<name>A0AAD7FST6_9AGAR</name>
<organism evidence="2 3">
    <name type="scientific">Roridomyces roridus</name>
    <dbReference type="NCBI Taxonomy" id="1738132"/>
    <lineage>
        <taxon>Eukaryota</taxon>
        <taxon>Fungi</taxon>
        <taxon>Dikarya</taxon>
        <taxon>Basidiomycota</taxon>
        <taxon>Agaricomycotina</taxon>
        <taxon>Agaricomycetes</taxon>
        <taxon>Agaricomycetidae</taxon>
        <taxon>Agaricales</taxon>
        <taxon>Marasmiineae</taxon>
        <taxon>Mycenaceae</taxon>
        <taxon>Roridomyces</taxon>
    </lineage>
</organism>
<gene>
    <name evidence="2" type="ORF">FB45DRAFT_865859</name>
</gene>